<keyword evidence="6" id="KW-1185">Reference proteome</keyword>
<proteinExistence type="inferred from homology"/>
<evidence type="ECO:0000256" key="5">
    <source>
        <dbReference type="ARBA" id="ARBA00023136"/>
    </source>
</evidence>
<evidence type="ECO:0000256" key="1">
    <source>
        <dbReference type="ARBA" id="ARBA00004374"/>
    </source>
</evidence>
<evidence type="ECO:0000313" key="7">
    <source>
        <dbReference type="RefSeq" id="XP_015187925.1"/>
    </source>
</evidence>
<accession>A0ABM1J637</accession>
<dbReference type="Proteomes" id="UP000694924">
    <property type="component" value="Unplaced"/>
</dbReference>
<comment type="similarity">
    <text evidence="2">Belongs to the FUN14 family.</text>
</comment>
<comment type="subcellular location">
    <subcellularLocation>
        <location evidence="1">Mitochondrion outer membrane</location>
        <topology evidence="1">Multi-pass membrane protein</topology>
    </subcellularLocation>
</comment>
<keyword evidence="5" id="KW-0472">Membrane</keyword>
<keyword evidence="3" id="KW-0812">Transmembrane</keyword>
<name>A0ABM1J637_POLDO</name>
<dbReference type="PANTHER" id="PTHR21346:SF0">
    <property type="entry name" value="RE45833P"/>
    <property type="match status" value="1"/>
</dbReference>
<dbReference type="Pfam" id="PF04930">
    <property type="entry name" value="FUN14"/>
    <property type="match status" value="1"/>
</dbReference>
<protein>
    <submittedName>
        <fullName evidence="7">FUN14 domain-containing protein 1 isoform X1</fullName>
    </submittedName>
</protein>
<evidence type="ECO:0000256" key="3">
    <source>
        <dbReference type="ARBA" id="ARBA00022692"/>
    </source>
</evidence>
<sequence length="201" mass="22129">MPKLSKNSITSGARKLYKRAKMNLPGDKSSKEGTSKEICTLDVSKEAKSFLDKVLGDVGKTSATKQIIIGTTSGWMTGFLTMKVGKVAAFAVGGGIIILQIAAHQGYIKVNWDKIQRKAEKLTDKVEEKVTGEGPRFIDKVERYVDKKLDKAEQLLKNGESRTRRWYHSITGDSSCFKATEFHFFLASFTVGLALGMATAK</sequence>
<evidence type="ECO:0000256" key="4">
    <source>
        <dbReference type="ARBA" id="ARBA00022989"/>
    </source>
</evidence>
<dbReference type="PANTHER" id="PTHR21346">
    <property type="entry name" value="FUN14 DOMAIN CONTAINING"/>
    <property type="match status" value="1"/>
</dbReference>
<organism evidence="6 7">
    <name type="scientific">Polistes dominula</name>
    <name type="common">European paper wasp</name>
    <name type="synonym">Vespa dominula</name>
    <dbReference type="NCBI Taxonomy" id="743375"/>
    <lineage>
        <taxon>Eukaryota</taxon>
        <taxon>Metazoa</taxon>
        <taxon>Ecdysozoa</taxon>
        <taxon>Arthropoda</taxon>
        <taxon>Hexapoda</taxon>
        <taxon>Insecta</taxon>
        <taxon>Pterygota</taxon>
        <taxon>Neoptera</taxon>
        <taxon>Endopterygota</taxon>
        <taxon>Hymenoptera</taxon>
        <taxon>Apocrita</taxon>
        <taxon>Aculeata</taxon>
        <taxon>Vespoidea</taxon>
        <taxon>Vespidae</taxon>
        <taxon>Polistinae</taxon>
        <taxon>Polistini</taxon>
        <taxon>Polistes</taxon>
    </lineage>
</organism>
<evidence type="ECO:0000313" key="6">
    <source>
        <dbReference type="Proteomes" id="UP000694924"/>
    </source>
</evidence>
<evidence type="ECO:0000256" key="2">
    <source>
        <dbReference type="ARBA" id="ARBA00009160"/>
    </source>
</evidence>
<reference evidence="7" key="1">
    <citation type="submission" date="2025-08" db="UniProtKB">
        <authorList>
            <consortium name="RefSeq"/>
        </authorList>
    </citation>
    <scope>IDENTIFICATION</scope>
    <source>
        <tissue evidence="7">Whole body</tissue>
    </source>
</reference>
<dbReference type="GeneID" id="107072470"/>
<dbReference type="InterPro" id="IPR007014">
    <property type="entry name" value="FUN14"/>
</dbReference>
<keyword evidence="4" id="KW-1133">Transmembrane helix</keyword>
<dbReference type="RefSeq" id="XP_015187925.1">
    <property type="nucleotide sequence ID" value="XM_015332439.1"/>
</dbReference>
<gene>
    <name evidence="7" type="primary">LOC107072470</name>
</gene>